<feature type="region of interest" description="Disordered" evidence="1">
    <location>
        <begin position="40"/>
        <end position="79"/>
    </location>
</feature>
<evidence type="ECO:0000313" key="3">
    <source>
        <dbReference type="Proteomes" id="UP000281553"/>
    </source>
</evidence>
<organism evidence="2 3">
    <name type="scientific">Dibothriocephalus latus</name>
    <name type="common">Fish tapeworm</name>
    <name type="synonym">Diphyllobothrium latum</name>
    <dbReference type="NCBI Taxonomy" id="60516"/>
    <lineage>
        <taxon>Eukaryota</taxon>
        <taxon>Metazoa</taxon>
        <taxon>Spiralia</taxon>
        <taxon>Lophotrochozoa</taxon>
        <taxon>Platyhelminthes</taxon>
        <taxon>Cestoda</taxon>
        <taxon>Eucestoda</taxon>
        <taxon>Diphyllobothriidea</taxon>
        <taxon>Diphyllobothriidae</taxon>
        <taxon>Dibothriocephalus</taxon>
    </lineage>
</organism>
<dbReference type="AlphaFoldDB" id="A0A3P6Q7Z4"/>
<proteinExistence type="predicted"/>
<name>A0A3P6Q7Z4_DIBLA</name>
<feature type="compositionally biased region" description="Basic and acidic residues" evidence="1">
    <location>
        <begin position="53"/>
        <end position="65"/>
    </location>
</feature>
<gene>
    <name evidence="2" type="ORF">DILT_LOCUS745</name>
</gene>
<keyword evidence="3" id="KW-1185">Reference proteome</keyword>
<reference evidence="2 3" key="1">
    <citation type="submission" date="2018-11" db="EMBL/GenBank/DDBJ databases">
        <authorList>
            <consortium name="Pathogen Informatics"/>
        </authorList>
    </citation>
    <scope>NUCLEOTIDE SEQUENCE [LARGE SCALE GENOMIC DNA]</scope>
</reference>
<sequence length="91" mass="9459">MPTFRTNSYTKKYGLRVLIYEGSLAESYSGGGGDGDVCGSCGVGGGGEGDDDDNRKGQIDTHAKSENQVSTAEESCGPDPKFACIQLPSAF</sequence>
<evidence type="ECO:0000256" key="1">
    <source>
        <dbReference type="SAM" id="MobiDB-lite"/>
    </source>
</evidence>
<dbReference type="EMBL" id="UYRU01003608">
    <property type="protein sequence ID" value="VDK36155.1"/>
    <property type="molecule type" value="Genomic_DNA"/>
</dbReference>
<evidence type="ECO:0000313" key="2">
    <source>
        <dbReference type="EMBL" id="VDK36155.1"/>
    </source>
</evidence>
<accession>A0A3P6Q7Z4</accession>
<dbReference type="Proteomes" id="UP000281553">
    <property type="component" value="Unassembled WGS sequence"/>
</dbReference>
<protein>
    <submittedName>
        <fullName evidence="2">Uncharacterized protein</fullName>
    </submittedName>
</protein>